<keyword evidence="4" id="KW-0804">Transcription</keyword>
<dbReference type="CDD" id="cd00067">
    <property type="entry name" value="GAL4"/>
    <property type="match status" value="1"/>
</dbReference>
<reference evidence="8 9" key="1">
    <citation type="journal article" date="2019" name="Sci. Rep.">
        <title>A multi-omics analysis of the grapevine pathogen Lasiodiplodia theobromae reveals that temperature affects the expression of virulence- and pathogenicity-related genes.</title>
        <authorList>
            <person name="Felix C."/>
            <person name="Meneses R."/>
            <person name="Goncalves M.F.M."/>
            <person name="Tilleman L."/>
            <person name="Duarte A.S."/>
            <person name="Jorrin-Novo J.V."/>
            <person name="Van de Peer Y."/>
            <person name="Deforce D."/>
            <person name="Van Nieuwerburgh F."/>
            <person name="Esteves A.C."/>
            <person name="Alves A."/>
        </authorList>
    </citation>
    <scope>NUCLEOTIDE SEQUENCE [LARGE SCALE GENOMIC DNA]</scope>
    <source>
        <strain evidence="8 9">LA-SOL3</strain>
    </source>
</reference>
<dbReference type="Gene3D" id="4.10.240.10">
    <property type="entry name" value="Zn(2)-C6 fungal-type DNA-binding domain"/>
    <property type="match status" value="1"/>
</dbReference>
<dbReference type="SUPFAM" id="SSF57701">
    <property type="entry name" value="Zn2/Cys6 DNA-binding domain"/>
    <property type="match status" value="1"/>
</dbReference>
<comment type="subcellular location">
    <subcellularLocation>
        <location evidence="1">Nucleus</location>
    </subcellularLocation>
</comment>
<keyword evidence="5" id="KW-0539">Nucleus</keyword>
<evidence type="ECO:0000256" key="4">
    <source>
        <dbReference type="ARBA" id="ARBA00023163"/>
    </source>
</evidence>
<dbReference type="PROSITE" id="PS00463">
    <property type="entry name" value="ZN2_CY6_FUNGAL_1"/>
    <property type="match status" value="1"/>
</dbReference>
<dbReference type="AlphaFoldDB" id="A0A5N5DJS3"/>
<dbReference type="PANTHER" id="PTHR31845:SF10">
    <property type="entry name" value="ZN(II)2CYS6 TRANSCRIPTION FACTOR (EUROFUNG)"/>
    <property type="match status" value="1"/>
</dbReference>
<dbReference type="GO" id="GO:0000976">
    <property type="term" value="F:transcription cis-regulatory region binding"/>
    <property type="evidence" value="ECO:0007669"/>
    <property type="project" value="TreeGrafter"/>
</dbReference>
<proteinExistence type="predicted"/>
<evidence type="ECO:0000256" key="2">
    <source>
        <dbReference type="ARBA" id="ARBA00023015"/>
    </source>
</evidence>
<organism evidence="8 9">
    <name type="scientific">Lasiodiplodia theobromae</name>
    <dbReference type="NCBI Taxonomy" id="45133"/>
    <lineage>
        <taxon>Eukaryota</taxon>
        <taxon>Fungi</taxon>
        <taxon>Dikarya</taxon>
        <taxon>Ascomycota</taxon>
        <taxon>Pezizomycotina</taxon>
        <taxon>Dothideomycetes</taxon>
        <taxon>Dothideomycetes incertae sedis</taxon>
        <taxon>Botryosphaeriales</taxon>
        <taxon>Botryosphaeriaceae</taxon>
        <taxon>Lasiodiplodia</taxon>
    </lineage>
</organism>
<keyword evidence="3" id="KW-0238">DNA-binding</keyword>
<dbReference type="EMBL" id="VCHE01000013">
    <property type="protein sequence ID" value="KAB2578113.1"/>
    <property type="molecule type" value="Genomic_DNA"/>
</dbReference>
<feature type="region of interest" description="Disordered" evidence="6">
    <location>
        <begin position="128"/>
        <end position="177"/>
    </location>
</feature>
<evidence type="ECO:0000256" key="5">
    <source>
        <dbReference type="ARBA" id="ARBA00023242"/>
    </source>
</evidence>
<evidence type="ECO:0000256" key="3">
    <source>
        <dbReference type="ARBA" id="ARBA00023125"/>
    </source>
</evidence>
<dbReference type="Proteomes" id="UP000325902">
    <property type="component" value="Unassembled WGS sequence"/>
</dbReference>
<sequence length="312" mass="32639">MDHHAGSPQQVETVRTCQNCAHAKIRCLRSQPAGACDRCRRLRKDCVFRPARRRFGGGGGGSGGGSAHHPAPPLLGSAATTTTTTIASIGDGFGNGAAAAAVANEGSQQQQQHQLASIEAKLDRLLSLHHGGNGSTGQASATSFYNAPRPPSSSSPASSYNPPTVPASCSSSTTAVHPPLEARSNSVAGASTHSASGDIIDDGILSLKQAQHCIQLYRTALTPHFPFVVLDDADGDDDDDAVMQRLRRERPFLFLAVVTAASFEDVGVQRECGRRLREVVGERVAGRGGGRGRRNAGVDVDFLMGLLVGLAW</sequence>
<comment type="caution">
    <text evidence="8">The sequence shown here is derived from an EMBL/GenBank/DDBJ whole genome shotgun (WGS) entry which is preliminary data.</text>
</comment>
<keyword evidence="2" id="KW-0805">Transcription regulation</keyword>
<dbReference type="GO" id="GO:0000981">
    <property type="term" value="F:DNA-binding transcription factor activity, RNA polymerase II-specific"/>
    <property type="evidence" value="ECO:0007669"/>
    <property type="project" value="InterPro"/>
</dbReference>
<name>A0A5N5DJS3_9PEZI</name>
<dbReference type="InterPro" id="IPR036864">
    <property type="entry name" value="Zn2-C6_fun-type_DNA-bd_sf"/>
</dbReference>
<dbReference type="OrthoDB" id="5226580at2759"/>
<dbReference type="PROSITE" id="PS50048">
    <property type="entry name" value="ZN2_CY6_FUNGAL_2"/>
    <property type="match status" value="1"/>
</dbReference>
<evidence type="ECO:0000256" key="6">
    <source>
        <dbReference type="SAM" id="MobiDB-lite"/>
    </source>
</evidence>
<feature type="domain" description="Zn(2)-C6 fungal-type" evidence="7">
    <location>
        <begin position="16"/>
        <end position="48"/>
    </location>
</feature>
<evidence type="ECO:0000259" key="7">
    <source>
        <dbReference type="PROSITE" id="PS50048"/>
    </source>
</evidence>
<gene>
    <name evidence="8" type="ORF">DBV05_g3301</name>
</gene>
<dbReference type="InterPro" id="IPR001138">
    <property type="entry name" value="Zn2Cys6_DnaBD"/>
</dbReference>
<protein>
    <recommendedName>
        <fullName evidence="7">Zn(2)-C6 fungal-type domain-containing protein</fullName>
    </recommendedName>
</protein>
<accession>A0A5N5DJS3</accession>
<evidence type="ECO:0000313" key="9">
    <source>
        <dbReference type="Proteomes" id="UP000325902"/>
    </source>
</evidence>
<dbReference type="GO" id="GO:0008270">
    <property type="term" value="F:zinc ion binding"/>
    <property type="evidence" value="ECO:0007669"/>
    <property type="project" value="InterPro"/>
</dbReference>
<keyword evidence="9" id="KW-1185">Reference proteome</keyword>
<dbReference type="PANTHER" id="PTHR31845">
    <property type="entry name" value="FINGER DOMAIN PROTEIN, PUTATIVE-RELATED"/>
    <property type="match status" value="1"/>
</dbReference>
<dbReference type="InterPro" id="IPR051089">
    <property type="entry name" value="prtT"/>
</dbReference>
<evidence type="ECO:0000313" key="8">
    <source>
        <dbReference type="EMBL" id="KAB2578113.1"/>
    </source>
</evidence>
<dbReference type="GO" id="GO:0005634">
    <property type="term" value="C:nucleus"/>
    <property type="evidence" value="ECO:0007669"/>
    <property type="project" value="UniProtKB-SubCell"/>
</dbReference>
<evidence type="ECO:0000256" key="1">
    <source>
        <dbReference type="ARBA" id="ARBA00004123"/>
    </source>
</evidence>